<dbReference type="PANTHER" id="PTHR23508:SF10">
    <property type="entry name" value="CARBOXYLIC ACID TRANSPORTER PROTEIN HOMOLOG"/>
    <property type="match status" value="1"/>
</dbReference>
<name>A0A517SMX3_9PLAN</name>
<dbReference type="Gene3D" id="1.20.1250.20">
    <property type="entry name" value="MFS general substrate transporter like domains"/>
    <property type="match status" value="2"/>
</dbReference>
<proteinExistence type="predicted"/>
<comment type="subcellular location">
    <subcellularLocation>
        <location evidence="1">Membrane</location>
        <topology evidence="1">Multi-pass membrane protein</topology>
    </subcellularLocation>
</comment>
<accession>A0A517SMX3</accession>
<dbReference type="Proteomes" id="UP000315700">
    <property type="component" value="Chromosome"/>
</dbReference>
<feature type="transmembrane region" description="Helical" evidence="5">
    <location>
        <begin position="56"/>
        <end position="75"/>
    </location>
</feature>
<dbReference type="Pfam" id="PF07690">
    <property type="entry name" value="MFS_1"/>
    <property type="match status" value="1"/>
</dbReference>
<dbReference type="SUPFAM" id="SSF103473">
    <property type="entry name" value="MFS general substrate transporter"/>
    <property type="match status" value="1"/>
</dbReference>
<dbReference type="PANTHER" id="PTHR23508">
    <property type="entry name" value="CARBOXYLIC ACID TRANSPORTER PROTEIN HOMOLOG"/>
    <property type="match status" value="1"/>
</dbReference>
<dbReference type="RefSeq" id="WP_145034820.1">
    <property type="nucleotide sequence ID" value="NZ_CP036271.1"/>
</dbReference>
<evidence type="ECO:0000256" key="5">
    <source>
        <dbReference type="SAM" id="Phobius"/>
    </source>
</evidence>
<organism evidence="7 8">
    <name type="scientific">Caulifigura coniformis</name>
    <dbReference type="NCBI Taxonomy" id="2527983"/>
    <lineage>
        <taxon>Bacteria</taxon>
        <taxon>Pseudomonadati</taxon>
        <taxon>Planctomycetota</taxon>
        <taxon>Planctomycetia</taxon>
        <taxon>Planctomycetales</taxon>
        <taxon>Planctomycetaceae</taxon>
        <taxon>Caulifigura</taxon>
    </lineage>
</organism>
<dbReference type="PROSITE" id="PS00217">
    <property type="entry name" value="SUGAR_TRANSPORT_2"/>
    <property type="match status" value="1"/>
</dbReference>
<dbReference type="FunCoup" id="A0A517SMX3">
    <property type="interactions" value="206"/>
</dbReference>
<feature type="transmembrane region" description="Helical" evidence="5">
    <location>
        <begin position="87"/>
        <end position="106"/>
    </location>
</feature>
<feature type="transmembrane region" description="Helical" evidence="5">
    <location>
        <begin position="226"/>
        <end position="249"/>
    </location>
</feature>
<feature type="transmembrane region" description="Helical" evidence="5">
    <location>
        <begin position="387"/>
        <end position="405"/>
    </location>
</feature>
<feature type="transmembrane region" description="Helical" evidence="5">
    <location>
        <begin position="12"/>
        <end position="36"/>
    </location>
</feature>
<evidence type="ECO:0000256" key="3">
    <source>
        <dbReference type="ARBA" id="ARBA00022989"/>
    </source>
</evidence>
<dbReference type="InterPro" id="IPR036259">
    <property type="entry name" value="MFS_trans_sf"/>
</dbReference>
<gene>
    <name evidence="7" type="primary">ygcS</name>
    <name evidence="7" type="ORF">Pan44_55420</name>
</gene>
<dbReference type="GO" id="GO:0005886">
    <property type="term" value="C:plasma membrane"/>
    <property type="evidence" value="ECO:0007669"/>
    <property type="project" value="TreeGrafter"/>
</dbReference>
<feature type="transmembrane region" description="Helical" evidence="5">
    <location>
        <begin position="295"/>
        <end position="314"/>
    </location>
</feature>
<dbReference type="EMBL" id="CP036271">
    <property type="protein sequence ID" value="QDT57473.1"/>
    <property type="molecule type" value="Genomic_DNA"/>
</dbReference>
<feature type="transmembrane region" description="Helical" evidence="5">
    <location>
        <begin position="176"/>
        <end position="195"/>
    </location>
</feature>
<dbReference type="PROSITE" id="PS50850">
    <property type="entry name" value="MFS"/>
    <property type="match status" value="1"/>
</dbReference>
<dbReference type="InterPro" id="IPR011701">
    <property type="entry name" value="MFS"/>
</dbReference>
<dbReference type="GO" id="GO:0046943">
    <property type="term" value="F:carboxylic acid transmembrane transporter activity"/>
    <property type="evidence" value="ECO:0007669"/>
    <property type="project" value="TreeGrafter"/>
</dbReference>
<dbReference type="InterPro" id="IPR005829">
    <property type="entry name" value="Sugar_transporter_CS"/>
</dbReference>
<evidence type="ECO:0000313" key="7">
    <source>
        <dbReference type="EMBL" id="QDT57473.1"/>
    </source>
</evidence>
<dbReference type="InterPro" id="IPR020846">
    <property type="entry name" value="MFS_dom"/>
</dbReference>
<keyword evidence="3 5" id="KW-1133">Transmembrane helix</keyword>
<dbReference type="OrthoDB" id="9787026at2"/>
<feature type="transmembrane region" description="Helical" evidence="5">
    <location>
        <begin position="269"/>
        <end position="288"/>
    </location>
</feature>
<keyword evidence="8" id="KW-1185">Reference proteome</keyword>
<feature type="domain" description="Major facilitator superfamily (MFS) profile" evidence="6">
    <location>
        <begin position="14"/>
        <end position="410"/>
    </location>
</feature>
<dbReference type="InParanoid" id="A0A517SMX3"/>
<evidence type="ECO:0000259" key="6">
    <source>
        <dbReference type="PROSITE" id="PS50850"/>
    </source>
</evidence>
<evidence type="ECO:0000256" key="4">
    <source>
        <dbReference type="ARBA" id="ARBA00023136"/>
    </source>
</evidence>
<feature type="transmembrane region" description="Helical" evidence="5">
    <location>
        <begin position="145"/>
        <end position="164"/>
    </location>
</feature>
<evidence type="ECO:0000256" key="2">
    <source>
        <dbReference type="ARBA" id="ARBA00022692"/>
    </source>
</evidence>
<keyword evidence="4 5" id="KW-0472">Membrane</keyword>
<reference evidence="7 8" key="1">
    <citation type="submission" date="2019-02" db="EMBL/GenBank/DDBJ databases">
        <title>Deep-cultivation of Planctomycetes and their phenomic and genomic characterization uncovers novel biology.</title>
        <authorList>
            <person name="Wiegand S."/>
            <person name="Jogler M."/>
            <person name="Boedeker C."/>
            <person name="Pinto D."/>
            <person name="Vollmers J."/>
            <person name="Rivas-Marin E."/>
            <person name="Kohn T."/>
            <person name="Peeters S.H."/>
            <person name="Heuer A."/>
            <person name="Rast P."/>
            <person name="Oberbeckmann S."/>
            <person name="Bunk B."/>
            <person name="Jeske O."/>
            <person name="Meyerdierks A."/>
            <person name="Storesund J.E."/>
            <person name="Kallscheuer N."/>
            <person name="Luecker S."/>
            <person name="Lage O.M."/>
            <person name="Pohl T."/>
            <person name="Merkel B.J."/>
            <person name="Hornburger P."/>
            <person name="Mueller R.-W."/>
            <person name="Bruemmer F."/>
            <person name="Labrenz M."/>
            <person name="Spormann A.M."/>
            <person name="Op den Camp H."/>
            <person name="Overmann J."/>
            <person name="Amann R."/>
            <person name="Jetten M.S.M."/>
            <person name="Mascher T."/>
            <person name="Medema M.H."/>
            <person name="Devos D.P."/>
            <person name="Kaster A.-K."/>
            <person name="Ovreas L."/>
            <person name="Rohde M."/>
            <person name="Galperin M.Y."/>
            <person name="Jogler C."/>
        </authorList>
    </citation>
    <scope>NUCLEOTIDE SEQUENCE [LARGE SCALE GENOMIC DNA]</scope>
    <source>
        <strain evidence="7 8">Pan44</strain>
    </source>
</reference>
<sequence length="415" mass="43954" precursor="true">MSGPTLSPGGRIAVLAAASLGLVFDGVELGLMPVASLSISRSLLGESYTPTLGGDWFARFTAALMLGAALGGIWLGSLGDRIGRTRAMGLSILCYSVFAALGAFARTQEEMLILRFLVGLGVGGVWPNAIALVSECWPNASRPMVSGVMSAALNAGILLLSQLARVWPITPDTWRWVFQLAGLPAVLGILVLIALPESPRWLVSRGEVKRQATPIRELFGPSLWRLTLAGIVISSIPMVGAWAASKWMIPWSDKIAGASNSGYKAATQGWWALGATLGSFSGAQLASLLGRRLSYALISVGSCLLTVMMFQWTAPLEPAFHAVVFAQGFVATLFFGWLALFLPELFPTHVRATGTGLSFNSGRFATAVGVLAVGFLFRALGGDYPRVGTICAMIYGLGLFAIWWAPVASRSTLND</sequence>
<dbReference type="KEGG" id="ccos:Pan44_55420"/>
<protein>
    <submittedName>
        <fullName evidence="7">Inner membrane metabolite transport protein YgcS</fullName>
    </submittedName>
</protein>
<feature type="transmembrane region" description="Helical" evidence="5">
    <location>
        <begin position="320"/>
        <end position="342"/>
    </location>
</feature>
<keyword evidence="2 5" id="KW-0812">Transmembrane</keyword>
<evidence type="ECO:0000256" key="1">
    <source>
        <dbReference type="ARBA" id="ARBA00004141"/>
    </source>
</evidence>
<feature type="transmembrane region" description="Helical" evidence="5">
    <location>
        <begin position="112"/>
        <end position="133"/>
    </location>
</feature>
<dbReference type="AlphaFoldDB" id="A0A517SMX3"/>
<feature type="transmembrane region" description="Helical" evidence="5">
    <location>
        <begin position="363"/>
        <end position="381"/>
    </location>
</feature>
<evidence type="ECO:0000313" key="8">
    <source>
        <dbReference type="Proteomes" id="UP000315700"/>
    </source>
</evidence>